<evidence type="ECO:0000313" key="2">
    <source>
        <dbReference type="Proteomes" id="UP000789920"/>
    </source>
</evidence>
<sequence length="478" mass="55731">MKLVLKDQEEKKSKENPRKSLLKDVLLGVKETKEKTILEGDLKLEGFYNLEELDCSNNQLTSLDLSENKKLRILYCNYNQLQSINFGDLRNIEVLHCRHNQLRELNLDLFSSLCDLNCSYNQLSDTKLFSRLPYPKKLINLNLSNNNFAINPEANNEGVEVHHLSFLTRFANLVYLDVGNNYDSKYAFHYVRNNFHGSLQPLWRLRKLKQLGIANTGINRVMVYRETDVKESKSQTLVRSNELSLRSAFVEELALTPEQELIDLKSQLAGHDPTKLVQLWQDFANLQQKMKVYFKRQLTINELAEKVSEELTKNNRIIQDLQTQLQALKKQQTEKDQGIYQQKIQLVQLEVELNKLSTEKQLLEKTNSQLELALHNQQDKTRQLTQENTNLSLQLKKPEREQLLASANQKLSEEAQYILESMLETQIEVMNDANNKSAQKRLARDKKALNKYNLTEEELQNLLVKKIELTQLEERLEA</sequence>
<name>A0ACA9MST2_9GLOM</name>
<comment type="caution">
    <text evidence="1">The sequence shown here is derived from an EMBL/GenBank/DDBJ whole genome shotgun (WGS) entry which is preliminary data.</text>
</comment>
<gene>
    <name evidence="1" type="ORF">RPERSI_LOCUS6337</name>
</gene>
<protein>
    <submittedName>
        <fullName evidence="1">32839_t:CDS:1</fullName>
    </submittedName>
</protein>
<accession>A0ACA9MST2</accession>
<evidence type="ECO:0000313" key="1">
    <source>
        <dbReference type="EMBL" id="CAG8611743.1"/>
    </source>
</evidence>
<organism evidence="1 2">
    <name type="scientific">Racocetra persica</name>
    <dbReference type="NCBI Taxonomy" id="160502"/>
    <lineage>
        <taxon>Eukaryota</taxon>
        <taxon>Fungi</taxon>
        <taxon>Fungi incertae sedis</taxon>
        <taxon>Mucoromycota</taxon>
        <taxon>Glomeromycotina</taxon>
        <taxon>Glomeromycetes</taxon>
        <taxon>Diversisporales</taxon>
        <taxon>Gigasporaceae</taxon>
        <taxon>Racocetra</taxon>
    </lineage>
</organism>
<keyword evidence="2" id="KW-1185">Reference proteome</keyword>
<reference evidence="1" key="1">
    <citation type="submission" date="2021-06" db="EMBL/GenBank/DDBJ databases">
        <authorList>
            <person name="Kallberg Y."/>
            <person name="Tangrot J."/>
            <person name="Rosling A."/>
        </authorList>
    </citation>
    <scope>NUCLEOTIDE SEQUENCE</scope>
    <source>
        <strain evidence="1">MA461A</strain>
    </source>
</reference>
<dbReference type="EMBL" id="CAJVQC010010011">
    <property type="protein sequence ID" value="CAG8611743.1"/>
    <property type="molecule type" value="Genomic_DNA"/>
</dbReference>
<proteinExistence type="predicted"/>
<dbReference type="Proteomes" id="UP000789920">
    <property type="component" value="Unassembled WGS sequence"/>
</dbReference>